<organism evidence="1 2">
    <name type="scientific">Gonapodya prolifera (strain JEL478)</name>
    <name type="common">Monoblepharis prolifera</name>
    <dbReference type="NCBI Taxonomy" id="1344416"/>
    <lineage>
        <taxon>Eukaryota</taxon>
        <taxon>Fungi</taxon>
        <taxon>Fungi incertae sedis</taxon>
        <taxon>Chytridiomycota</taxon>
        <taxon>Chytridiomycota incertae sedis</taxon>
        <taxon>Monoblepharidomycetes</taxon>
        <taxon>Monoblepharidales</taxon>
        <taxon>Gonapodyaceae</taxon>
        <taxon>Gonapodya</taxon>
    </lineage>
</organism>
<accession>A0A139ABQ5</accession>
<keyword evidence="2" id="KW-1185">Reference proteome</keyword>
<dbReference type="EMBL" id="KQ965773">
    <property type="protein sequence ID" value="KXS13905.1"/>
    <property type="molecule type" value="Genomic_DNA"/>
</dbReference>
<sequence length="153" mass="17448">MRSAEHRPTFETFVVPSRNALATRIIAFGARNVERKRDQFVQRAQRVKTHSLLLSSLRRRIPGYASLFLHQFALLRRAVALFPSSTPEHPFTRFRRRLDTEMRLATSALGARGVTLDAEMPDAVGKEIKERISDGTVNLLAIPYLDEEFLRTG</sequence>
<gene>
    <name evidence="1" type="ORF">M427DRAFT_359590</name>
</gene>
<evidence type="ECO:0000313" key="2">
    <source>
        <dbReference type="Proteomes" id="UP000070544"/>
    </source>
</evidence>
<dbReference type="AlphaFoldDB" id="A0A139ABQ5"/>
<dbReference type="Proteomes" id="UP000070544">
    <property type="component" value="Unassembled WGS sequence"/>
</dbReference>
<proteinExistence type="predicted"/>
<reference evidence="1 2" key="1">
    <citation type="journal article" date="2015" name="Genome Biol. Evol.">
        <title>Phylogenomic analyses indicate that early fungi evolved digesting cell walls of algal ancestors of land plants.</title>
        <authorList>
            <person name="Chang Y."/>
            <person name="Wang S."/>
            <person name="Sekimoto S."/>
            <person name="Aerts A.L."/>
            <person name="Choi C."/>
            <person name="Clum A."/>
            <person name="LaButti K.M."/>
            <person name="Lindquist E.A."/>
            <person name="Yee Ngan C."/>
            <person name="Ohm R.A."/>
            <person name="Salamov A.A."/>
            <person name="Grigoriev I.V."/>
            <person name="Spatafora J.W."/>
            <person name="Berbee M.L."/>
        </authorList>
    </citation>
    <scope>NUCLEOTIDE SEQUENCE [LARGE SCALE GENOMIC DNA]</scope>
    <source>
        <strain evidence="1 2">JEL478</strain>
    </source>
</reference>
<name>A0A139ABQ5_GONPJ</name>
<evidence type="ECO:0000313" key="1">
    <source>
        <dbReference type="EMBL" id="KXS13905.1"/>
    </source>
</evidence>
<protein>
    <submittedName>
        <fullName evidence="1">Uncharacterized protein</fullName>
    </submittedName>
</protein>
<dbReference type="Gene3D" id="1.10.268.20">
    <property type="match status" value="1"/>
</dbReference>